<name>A0A939DCX9_9GAMM</name>
<dbReference type="AlphaFoldDB" id="A0A939DCX9"/>
<keyword evidence="4" id="KW-1185">Reference proteome</keyword>
<protein>
    <recommendedName>
        <fullName evidence="2">Peptidase C39 domain-containing protein</fullName>
    </recommendedName>
</protein>
<dbReference type="Proteomes" id="UP000664303">
    <property type="component" value="Unassembled WGS sequence"/>
</dbReference>
<evidence type="ECO:0000313" key="3">
    <source>
        <dbReference type="EMBL" id="MBN7795923.1"/>
    </source>
</evidence>
<organism evidence="3 4">
    <name type="scientific">Parahaliea mediterranea</name>
    <dbReference type="NCBI Taxonomy" id="651086"/>
    <lineage>
        <taxon>Bacteria</taxon>
        <taxon>Pseudomonadati</taxon>
        <taxon>Pseudomonadota</taxon>
        <taxon>Gammaproteobacteria</taxon>
        <taxon>Cellvibrionales</taxon>
        <taxon>Halieaceae</taxon>
        <taxon>Parahaliea</taxon>
    </lineage>
</organism>
<reference evidence="3" key="1">
    <citation type="submission" date="2021-02" db="EMBL/GenBank/DDBJ databases">
        <title>PHA producing bacteria isolated from coastal sediment in Guangdong, Shenzhen.</title>
        <authorList>
            <person name="Zheng W."/>
            <person name="Yu S."/>
            <person name="Huang Y."/>
        </authorList>
    </citation>
    <scope>NUCLEOTIDE SEQUENCE</scope>
    <source>
        <strain evidence="3">TN14-10</strain>
    </source>
</reference>
<keyword evidence="1" id="KW-0732">Signal</keyword>
<dbReference type="EMBL" id="JAFKCZ010000004">
    <property type="protein sequence ID" value="MBN7795923.1"/>
    <property type="molecule type" value="Genomic_DNA"/>
</dbReference>
<gene>
    <name evidence="3" type="ORF">JYP50_04945</name>
</gene>
<dbReference type="Gene3D" id="3.90.70.10">
    <property type="entry name" value="Cysteine proteinases"/>
    <property type="match status" value="1"/>
</dbReference>
<feature type="signal peptide" evidence="1">
    <location>
        <begin position="1"/>
        <end position="29"/>
    </location>
</feature>
<dbReference type="InterPro" id="IPR005074">
    <property type="entry name" value="Peptidase_C39"/>
</dbReference>
<comment type="caution">
    <text evidence="3">The sequence shown here is derived from an EMBL/GenBank/DDBJ whole genome shotgun (WGS) entry which is preliminary data.</text>
</comment>
<dbReference type="GO" id="GO:0008233">
    <property type="term" value="F:peptidase activity"/>
    <property type="evidence" value="ECO:0007669"/>
    <property type="project" value="InterPro"/>
</dbReference>
<feature type="domain" description="Peptidase C39" evidence="2">
    <location>
        <begin position="52"/>
        <end position="186"/>
    </location>
</feature>
<evidence type="ECO:0000259" key="2">
    <source>
        <dbReference type="PROSITE" id="PS50990"/>
    </source>
</evidence>
<sequence length="240" mass="27367">MSVMRILVTRCRNALLIPFLASFWICANAEEVLGDRDFRSWKELRDHGVVKQSLEYSCGLAALATLLTHYFQQPISEEQILSDLLEDEALVSRTLDWESTGVSLWILRYLAQKYGYVATGLSLDEKRLRQLRFPAVAALEHDGFAHFTVLRGVGAENFHLADPSWGNTSLTSQDFMSKWLDPVTGRGKILLLSPKSERAERNLDFLPDTEARRQSPSWGNDWSGQQIMPFEPRLRFYPGS</sequence>
<proteinExistence type="predicted"/>
<evidence type="ECO:0000313" key="4">
    <source>
        <dbReference type="Proteomes" id="UP000664303"/>
    </source>
</evidence>
<dbReference type="GO" id="GO:0006508">
    <property type="term" value="P:proteolysis"/>
    <property type="evidence" value="ECO:0007669"/>
    <property type="project" value="InterPro"/>
</dbReference>
<feature type="chain" id="PRO_5038012094" description="Peptidase C39 domain-containing protein" evidence="1">
    <location>
        <begin position="30"/>
        <end position="240"/>
    </location>
</feature>
<dbReference type="PROSITE" id="PS50990">
    <property type="entry name" value="PEPTIDASE_C39"/>
    <property type="match status" value="1"/>
</dbReference>
<evidence type="ECO:0000256" key="1">
    <source>
        <dbReference type="SAM" id="SignalP"/>
    </source>
</evidence>
<dbReference type="GO" id="GO:0016020">
    <property type="term" value="C:membrane"/>
    <property type="evidence" value="ECO:0007669"/>
    <property type="project" value="InterPro"/>
</dbReference>
<dbReference type="GO" id="GO:0005524">
    <property type="term" value="F:ATP binding"/>
    <property type="evidence" value="ECO:0007669"/>
    <property type="project" value="InterPro"/>
</dbReference>
<accession>A0A939DCX9</accession>
<dbReference type="Pfam" id="PF03412">
    <property type="entry name" value="Peptidase_C39"/>
    <property type="match status" value="1"/>
</dbReference>